<dbReference type="AlphaFoldDB" id="A0A1E5NYL6"/>
<name>A0A1E5NYL6_9ACTN</name>
<keyword evidence="3" id="KW-1185">Reference proteome</keyword>
<evidence type="ECO:0000256" key="1">
    <source>
        <dbReference type="SAM" id="MobiDB-lite"/>
    </source>
</evidence>
<accession>A0A1E5NYL6</accession>
<proteinExistence type="predicted"/>
<sequence>MSIAQNNDIHPDPGAGDNRPPRPADALASFLHGLLTFDTLFAAGGLRVMDTRTGVTLLPGCCSGLEDWREWYTVFDGGKPADLGHDPDPLAELHGGTVRLVVDAEQSDSPAIELSAIELRHLLDGAERDLTDFHAVAADWLRRHLPDHAHPVSAALARLLALLTAAAPPGPQRRIDAPVAKPGPKSTRPSW</sequence>
<gene>
    <name evidence="2" type="ORF">AS594_37895</name>
</gene>
<feature type="region of interest" description="Disordered" evidence="1">
    <location>
        <begin position="169"/>
        <end position="191"/>
    </location>
</feature>
<evidence type="ECO:0000313" key="3">
    <source>
        <dbReference type="Proteomes" id="UP000095759"/>
    </source>
</evidence>
<comment type="caution">
    <text evidence="2">The sequence shown here is derived from an EMBL/GenBank/DDBJ whole genome shotgun (WGS) entry which is preliminary data.</text>
</comment>
<feature type="region of interest" description="Disordered" evidence="1">
    <location>
        <begin position="1"/>
        <end position="23"/>
    </location>
</feature>
<dbReference type="RefSeq" id="WP_069936100.1">
    <property type="nucleotide sequence ID" value="NZ_MEHJ01000002.1"/>
</dbReference>
<reference evidence="2 3" key="1">
    <citation type="submission" date="2016-08" db="EMBL/GenBank/DDBJ databases">
        <title>Complete genome sequence of Streptomyces agglomeratus strain 6-3-2, a novel anti-MRSA actinomycete isolated from Wuli of Tebit, China.</title>
        <authorList>
            <person name="Chen X."/>
        </authorList>
    </citation>
    <scope>NUCLEOTIDE SEQUENCE [LARGE SCALE GENOMIC DNA]</scope>
    <source>
        <strain evidence="2 3">6-3-2</strain>
    </source>
</reference>
<organism evidence="2 3">
    <name type="scientific">Streptomyces agglomeratus</name>
    <dbReference type="NCBI Taxonomy" id="285458"/>
    <lineage>
        <taxon>Bacteria</taxon>
        <taxon>Bacillati</taxon>
        <taxon>Actinomycetota</taxon>
        <taxon>Actinomycetes</taxon>
        <taxon>Kitasatosporales</taxon>
        <taxon>Streptomycetaceae</taxon>
        <taxon>Streptomyces</taxon>
    </lineage>
</organism>
<protein>
    <submittedName>
        <fullName evidence="2">Uncharacterized protein</fullName>
    </submittedName>
</protein>
<dbReference type="Proteomes" id="UP000095759">
    <property type="component" value="Unassembled WGS sequence"/>
</dbReference>
<evidence type="ECO:0000313" key="2">
    <source>
        <dbReference type="EMBL" id="OEJ21364.1"/>
    </source>
</evidence>
<dbReference type="EMBL" id="MEHJ01000002">
    <property type="protein sequence ID" value="OEJ21364.1"/>
    <property type="molecule type" value="Genomic_DNA"/>
</dbReference>